<feature type="binding site" evidence="5">
    <location>
        <position position="157"/>
    </location>
    <ligand>
        <name>S-adenosyl-L-methionine</name>
        <dbReference type="ChEBI" id="CHEBI:59789"/>
    </ligand>
</feature>
<dbReference type="STRING" id="745531.A0A0C3NMN6"/>
<dbReference type="EC" id="2.1.1.-" evidence="5"/>
<dbReference type="InterPro" id="IPR025784">
    <property type="entry name" value="EFM7"/>
</dbReference>
<keyword evidence="7" id="KW-1185">Reference proteome</keyword>
<dbReference type="Gene3D" id="3.40.50.150">
    <property type="entry name" value="Vaccinia Virus protein VP39"/>
    <property type="match status" value="1"/>
</dbReference>
<sequence length="286" mass="32273">MSQNPGDHESSASDDGLNLGLEAIFLEPPRPPSPEPTISTYRRQQHSLDLNPNHDTWSEVDIRLVGSHPLWGHHLWNAARSFASYLDAHPDLYRGRSVLELGAGGGLPGLVAAKNGAQCVVLTDYPDEPLLNNLQHNVEKNIASPNQQYTHVMGYIWGKTLDPIFEVQQKMAHTRGFDVVIMSDLIFNHSQHEALLSTAETALRDTLPGENHLPCVLVFYTHHRPHLAHRDMQFFALAKERGWICEEILTEKFPPMFPEDPGEEEVRATVHGWRLTRLPREIESKA</sequence>
<comment type="similarity">
    <text evidence="5">Belongs to the class I-like SAM-binding methyltransferase superfamily. EFM7 family.</text>
</comment>
<reference evidence="6 7" key="1">
    <citation type="journal article" date="2014" name="PLoS Genet.">
        <title>Analysis of the Phlebiopsis gigantea genome, transcriptome and secretome provides insight into its pioneer colonization strategies of wood.</title>
        <authorList>
            <person name="Hori C."/>
            <person name="Ishida T."/>
            <person name="Igarashi K."/>
            <person name="Samejima M."/>
            <person name="Suzuki H."/>
            <person name="Master E."/>
            <person name="Ferreira P."/>
            <person name="Ruiz-Duenas F.J."/>
            <person name="Held B."/>
            <person name="Canessa P."/>
            <person name="Larrondo L.F."/>
            <person name="Schmoll M."/>
            <person name="Druzhinina I.S."/>
            <person name="Kubicek C.P."/>
            <person name="Gaskell J.A."/>
            <person name="Kersten P."/>
            <person name="St John F."/>
            <person name="Glasner J."/>
            <person name="Sabat G."/>
            <person name="Splinter BonDurant S."/>
            <person name="Syed K."/>
            <person name="Yadav J."/>
            <person name="Mgbeahuruike A.C."/>
            <person name="Kovalchuk A."/>
            <person name="Asiegbu F.O."/>
            <person name="Lackner G."/>
            <person name="Hoffmeister D."/>
            <person name="Rencoret J."/>
            <person name="Gutierrez A."/>
            <person name="Sun H."/>
            <person name="Lindquist E."/>
            <person name="Barry K."/>
            <person name="Riley R."/>
            <person name="Grigoriev I.V."/>
            <person name="Henrissat B."/>
            <person name="Kues U."/>
            <person name="Berka R.M."/>
            <person name="Martinez A.T."/>
            <person name="Covert S.F."/>
            <person name="Blanchette R.A."/>
            <person name="Cullen D."/>
        </authorList>
    </citation>
    <scope>NUCLEOTIDE SEQUENCE [LARGE SCALE GENOMIC DNA]</scope>
    <source>
        <strain evidence="6 7">11061_1 CR5-6</strain>
    </source>
</reference>
<dbReference type="Proteomes" id="UP000053257">
    <property type="component" value="Unassembled WGS sequence"/>
</dbReference>
<dbReference type="Pfam" id="PF10294">
    <property type="entry name" value="Methyltransf_16"/>
    <property type="match status" value="1"/>
</dbReference>
<dbReference type="HOGENOM" id="CLU_032409_0_0_1"/>
<accession>A0A0C3NMN6</accession>
<comment type="function">
    <text evidence="5">S-adenosyl-L-methionine-dependent protein methyltransferase that trimethylates the N-terminal glycine 'Gly-2' of elongation factor 1-alpha, before also catalyzing the mono- and dimethylation of 'Lys-3'.</text>
</comment>
<feature type="binding site" evidence="5">
    <location>
        <position position="183"/>
    </location>
    <ligand>
        <name>S-adenosyl-L-methionine</name>
        <dbReference type="ChEBI" id="CHEBI:59789"/>
    </ligand>
</feature>
<evidence type="ECO:0000256" key="3">
    <source>
        <dbReference type="ARBA" id="ARBA00022679"/>
    </source>
</evidence>
<dbReference type="GO" id="GO:0071885">
    <property type="term" value="F:N-terminal protein N-methyltransferase activity"/>
    <property type="evidence" value="ECO:0007669"/>
    <property type="project" value="UniProtKB-UniRule"/>
</dbReference>
<dbReference type="InterPro" id="IPR029063">
    <property type="entry name" value="SAM-dependent_MTases_sf"/>
</dbReference>
<evidence type="ECO:0000256" key="4">
    <source>
        <dbReference type="ARBA" id="ARBA00022691"/>
    </source>
</evidence>
<evidence type="ECO:0000256" key="5">
    <source>
        <dbReference type="HAMAP-Rule" id="MF_03223"/>
    </source>
</evidence>
<dbReference type="InterPro" id="IPR019410">
    <property type="entry name" value="Methyltransf_16"/>
</dbReference>
<dbReference type="AlphaFoldDB" id="A0A0C3NMN6"/>
<dbReference type="GO" id="GO:0005737">
    <property type="term" value="C:cytoplasm"/>
    <property type="evidence" value="ECO:0007669"/>
    <property type="project" value="UniProtKB-SubCell"/>
</dbReference>
<dbReference type="GO" id="GO:0016279">
    <property type="term" value="F:protein-lysine N-methyltransferase activity"/>
    <property type="evidence" value="ECO:0007669"/>
    <property type="project" value="UniProtKB-UniRule"/>
</dbReference>
<feature type="binding site" evidence="5">
    <location>
        <position position="76"/>
    </location>
    <ligand>
        <name>S-adenosyl-L-methionine</name>
        <dbReference type="ChEBI" id="CHEBI:59789"/>
    </ligand>
</feature>
<evidence type="ECO:0000256" key="2">
    <source>
        <dbReference type="ARBA" id="ARBA00022603"/>
    </source>
</evidence>
<keyword evidence="1 5" id="KW-0963">Cytoplasm</keyword>
<dbReference type="EMBL" id="KN840521">
    <property type="protein sequence ID" value="KIP06294.1"/>
    <property type="molecule type" value="Genomic_DNA"/>
</dbReference>
<comment type="subcellular location">
    <subcellularLocation>
        <location evidence="5">Cytoplasm</location>
    </subcellularLocation>
</comment>
<dbReference type="PANTHER" id="PTHR14614">
    <property type="entry name" value="HEPATOCELLULAR CARCINOMA-ASSOCIATED ANTIGEN"/>
    <property type="match status" value="1"/>
</dbReference>
<protein>
    <recommendedName>
        <fullName evidence="5">Protein N-terminal and lysine N-methyltransferase EFM7</fullName>
        <ecNumber evidence="5">2.1.1.-</ecNumber>
    </recommendedName>
    <alternativeName>
        <fullName evidence="5">Elongation factor methyltransferase 7</fullName>
    </alternativeName>
</protein>
<dbReference type="OrthoDB" id="46564at2759"/>
<dbReference type="HAMAP" id="MF_03223">
    <property type="entry name" value="Methyltr_EFM7"/>
    <property type="match status" value="1"/>
</dbReference>
<keyword evidence="3 5" id="KW-0808">Transferase</keyword>
<dbReference type="PANTHER" id="PTHR14614:SF10">
    <property type="entry name" value="PROTEIN N-TERMINAL AND LYSINE N-METHYLTRANSFERASE EFM7"/>
    <property type="match status" value="1"/>
</dbReference>
<gene>
    <name evidence="5" type="primary">EFM7</name>
    <name evidence="6" type="ORF">PHLGIDRAFT_119086</name>
</gene>
<keyword evidence="4 5" id="KW-0949">S-adenosyl-L-methionine</keyword>
<proteinExistence type="inferred from homology"/>
<keyword evidence="2 5" id="KW-0489">Methyltransferase</keyword>
<feature type="binding site" evidence="5">
    <location>
        <begin position="102"/>
        <end position="104"/>
    </location>
    <ligand>
        <name>S-adenosyl-L-methionine</name>
        <dbReference type="ChEBI" id="CHEBI:59789"/>
    </ligand>
</feature>
<evidence type="ECO:0000256" key="1">
    <source>
        <dbReference type="ARBA" id="ARBA00022490"/>
    </source>
</evidence>
<name>A0A0C3NMN6_PHLG1</name>
<dbReference type="SUPFAM" id="SSF53335">
    <property type="entry name" value="S-adenosyl-L-methionine-dependent methyltransferases"/>
    <property type="match status" value="1"/>
</dbReference>
<feature type="binding site" evidence="5">
    <location>
        <position position="124"/>
    </location>
    <ligand>
        <name>S-adenosyl-L-methionine</name>
        <dbReference type="ChEBI" id="CHEBI:59789"/>
    </ligand>
</feature>
<evidence type="ECO:0000313" key="6">
    <source>
        <dbReference type="EMBL" id="KIP06294.1"/>
    </source>
</evidence>
<dbReference type="GO" id="GO:0032259">
    <property type="term" value="P:methylation"/>
    <property type="evidence" value="ECO:0007669"/>
    <property type="project" value="UniProtKB-KW"/>
</dbReference>
<evidence type="ECO:0000313" key="7">
    <source>
        <dbReference type="Proteomes" id="UP000053257"/>
    </source>
</evidence>
<dbReference type="PROSITE" id="PS51560">
    <property type="entry name" value="SAM_MT_NNT1"/>
    <property type="match status" value="1"/>
</dbReference>
<organism evidence="6 7">
    <name type="scientific">Phlebiopsis gigantea (strain 11061_1 CR5-6)</name>
    <name type="common">White-rot fungus</name>
    <name type="synonym">Peniophora gigantea</name>
    <dbReference type="NCBI Taxonomy" id="745531"/>
    <lineage>
        <taxon>Eukaryota</taxon>
        <taxon>Fungi</taxon>
        <taxon>Dikarya</taxon>
        <taxon>Basidiomycota</taxon>
        <taxon>Agaricomycotina</taxon>
        <taxon>Agaricomycetes</taxon>
        <taxon>Polyporales</taxon>
        <taxon>Phanerochaetaceae</taxon>
        <taxon>Phlebiopsis</taxon>
    </lineage>
</organism>